<feature type="domain" description="AB hydrolase-1" evidence="3">
    <location>
        <begin position="23"/>
        <end position="276"/>
    </location>
</feature>
<dbReference type="Pfam" id="PF00561">
    <property type="entry name" value="Abhydrolase_1"/>
    <property type="match status" value="1"/>
</dbReference>
<dbReference type="PANTHER" id="PTHR10009:SF18">
    <property type="entry name" value="PROTEIN YELLOW-LIKE PROTEIN"/>
    <property type="match status" value="1"/>
</dbReference>
<dbReference type="InterPro" id="IPR000073">
    <property type="entry name" value="AB_hydrolase_1"/>
</dbReference>
<dbReference type="PANTHER" id="PTHR10009">
    <property type="entry name" value="PROTEIN YELLOW-RELATED"/>
    <property type="match status" value="1"/>
</dbReference>
<dbReference type="Proteomes" id="UP000199586">
    <property type="component" value="Unassembled WGS sequence"/>
</dbReference>
<reference evidence="4 5" key="1">
    <citation type="submission" date="2016-10" db="EMBL/GenBank/DDBJ databases">
        <authorList>
            <person name="de Groot N.N."/>
        </authorList>
    </citation>
    <scope>NUCLEOTIDE SEQUENCE [LARGE SCALE GENOMIC DNA]</scope>
    <source>
        <strain evidence="4 5">CGMCC 1.9113</strain>
    </source>
</reference>
<accession>A0A1I5RAW9</accession>
<comment type="subcellular location">
    <subcellularLocation>
        <location evidence="1">Secreted</location>
    </subcellularLocation>
</comment>
<dbReference type="Gene3D" id="2.120.10.30">
    <property type="entry name" value="TolB, C-terminal domain"/>
    <property type="match status" value="1"/>
</dbReference>
<protein>
    <submittedName>
        <fullName evidence="4">Pimeloyl-ACP methyl ester carboxylesterase</fullName>
    </submittedName>
</protein>
<dbReference type="OrthoDB" id="9797664at2"/>
<dbReference type="PRINTS" id="PR00111">
    <property type="entry name" value="ABHYDROLASE"/>
</dbReference>
<dbReference type="InterPro" id="IPR017996">
    <property type="entry name" value="MRJP/yellow-related"/>
</dbReference>
<gene>
    <name evidence="4" type="ORF">SAMN04488241_103131</name>
</gene>
<dbReference type="PRINTS" id="PR00412">
    <property type="entry name" value="EPOXHYDRLASE"/>
</dbReference>
<sequence length="679" mass="74022">MPIMTTDHLLIDYAEFGPPVGQAVLLLHGWPDDASTWDEVAPVLADAGFRVIVPTLRGFGNTRFVSAEEPRTGNSAVLALDAIALMDALGIDRFMVAGHDWGSNAAEALAVGWPERVERMAMLSTPPRLGGMPTPPFEQAQRQWYHWFMATARGAQAVRDDRKGFAHLHWTNWSPPGWFDEQTFARVARSFENPDWVDVTLHSYRARWDEAESDPRSRWLEENVKATQTLSLPMMYVQGDADGVNLPSAAAQVPGKFTGPFAMIHLSGVGHFPQRENSDAVVRHLLTLFTGDPATLSDHHDRSLFMKKATPLLAGIAAAGLIAVAAVGVAQAQGGPGRSSQLTQVAQFDHQATGVAVTEDGRRFVNFPRWTDDAPISVAEVSRDGSLTPYPDAKWNSWRNARANELPVGEYFVCVQSIVPDGHGNLWVLDPGAPGNEKILEGAPKLVRIDLASNRVTKVIAVPGDVALQGTYLNDIRFSPDGKTGYITDSGTRGAIIVVDLESGRGFRALDGHASTQIDKTVQVTLDGKPLVRPDGRQPAFAADGIAISNDGKTLYYQALTGKTLYSIDTAKLRPEVSEADRAAAVRTVTQTHVADGLWMSRAGVLYLTSPTDYSIKRLNGATVETVLTDRRLRWPDTFSEAKDGTMYVTASHIQDTNWFTPGAPPSIRTQLFSFPPVK</sequence>
<evidence type="ECO:0000259" key="3">
    <source>
        <dbReference type="Pfam" id="PF00561"/>
    </source>
</evidence>
<name>A0A1I5RAW9_9SPHN</name>
<dbReference type="GO" id="GO:0005576">
    <property type="term" value="C:extracellular region"/>
    <property type="evidence" value="ECO:0007669"/>
    <property type="project" value="UniProtKB-SubCell"/>
</dbReference>
<evidence type="ECO:0000313" key="4">
    <source>
        <dbReference type="EMBL" id="SFP55663.1"/>
    </source>
</evidence>
<dbReference type="GO" id="GO:0003824">
    <property type="term" value="F:catalytic activity"/>
    <property type="evidence" value="ECO:0007669"/>
    <property type="project" value="InterPro"/>
</dbReference>
<dbReference type="InterPro" id="IPR029058">
    <property type="entry name" value="AB_hydrolase_fold"/>
</dbReference>
<dbReference type="SUPFAM" id="SSF53474">
    <property type="entry name" value="alpha/beta-Hydrolases"/>
    <property type="match status" value="1"/>
</dbReference>
<dbReference type="Gene3D" id="3.40.50.1820">
    <property type="entry name" value="alpha/beta hydrolase"/>
    <property type="match status" value="1"/>
</dbReference>
<keyword evidence="2" id="KW-0964">Secreted</keyword>
<dbReference type="InterPro" id="IPR000639">
    <property type="entry name" value="Epox_hydrolase-like"/>
</dbReference>
<evidence type="ECO:0000313" key="5">
    <source>
        <dbReference type="Proteomes" id="UP000199586"/>
    </source>
</evidence>
<dbReference type="Pfam" id="PF03022">
    <property type="entry name" value="MRJP"/>
    <property type="match status" value="1"/>
</dbReference>
<dbReference type="SUPFAM" id="SSF63829">
    <property type="entry name" value="Calcium-dependent phosphotriesterase"/>
    <property type="match status" value="1"/>
</dbReference>
<dbReference type="InterPro" id="IPR011042">
    <property type="entry name" value="6-blade_b-propeller_TolB-like"/>
</dbReference>
<dbReference type="STRING" id="634430.SAMN04488241_103131"/>
<evidence type="ECO:0000256" key="1">
    <source>
        <dbReference type="ARBA" id="ARBA00004613"/>
    </source>
</evidence>
<evidence type="ECO:0000256" key="2">
    <source>
        <dbReference type="ARBA" id="ARBA00022525"/>
    </source>
</evidence>
<dbReference type="EMBL" id="FOXP01000003">
    <property type="protein sequence ID" value="SFP55663.1"/>
    <property type="molecule type" value="Genomic_DNA"/>
</dbReference>
<keyword evidence="5" id="KW-1185">Reference proteome</keyword>
<organism evidence="4 5">
    <name type="scientific">Sphingomonas rubra</name>
    <dbReference type="NCBI Taxonomy" id="634430"/>
    <lineage>
        <taxon>Bacteria</taxon>
        <taxon>Pseudomonadati</taxon>
        <taxon>Pseudomonadota</taxon>
        <taxon>Alphaproteobacteria</taxon>
        <taxon>Sphingomonadales</taxon>
        <taxon>Sphingomonadaceae</taxon>
        <taxon>Sphingomonas</taxon>
    </lineage>
</organism>
<dbReference type="AlphaFoldDB" id="A0A1I5RAW9"/>
<proteinExistence type="predicted"/>